<feature type="compositionally biased region" description="Basic and acidic residues" evidence="1">
    <location>
        <begin position="439"/>
        <end position="448"/>
    </location>
</feature>
<feature type="region of interest" description="Disordered" evidence="1">
    <location>
        <begin position="340"/>
        <end position="359"/>
    </location>
</feature>
<keyword evidence="2" id="KW-0472">Membrane</keyword>
<evidence type="ECO:0000256" key="1">
    <source>
        <dbReference type="SAM" id="MobiDB-lite"/>
    </source>
</evidence>
<name>A0ABD3N3G1_9STRA</name>
<feature type="region of interest" description="Disordered" evidence="1">
    <location>
        <begin position="14"/>
        <end position="44"/>
    </location>
</feature>
<dbReference type="Proteomes" id="UP001530400">
    <property type="component" value="Unassembled WGS sequence"/>
</dbReference>
<gene>
    <name evidence="3" type="ORF">ACHAWO_009384</name>
</gene>
<keyword evidence="2" id="KW-0812">Transmembrane</keyword>
<evidence type="ECO:0000313" key="3">
    <source>
        <dbReference type="EMBL" id="KAL3770620.1"/>
    </source>
</evidence>
<organism evidence="3 4">
    <name type="scientific">Cyclotella atomus</name>
    <dbReference type="NCBI Taxonomy" id="382360"/>
    <lineage>
        <taxon>Eukaryota</taxon>
        <taxon>Sar</taxon>
        <taxon>Stramenopiles</taxon>
        <taxon>Ochrophyta</taxon>
        <taxon>Bacillariophyta</taxon>
        <taxon>Coscinodiscophyceae</taxon>
        <taxon>Thalassiosirophycidae</taxon>
        <taxon>Stephanodiscales</taxon>
        <taxon>Stephanodiscaceae</taxon>
        <taxon>Cyclotella</taxon>
    </lineage>
</organism>
<accession>A0ABD3N3G1</accession>
<keyword evidence="4" id="KW-1185">Reference proteome</keyword>
<comment type="caution">
    <text evidence="3">The sequence shown here is derived from an EMBL/GenBank/DDBJ whole genome shotgun (WGS) entry which is preliminary data.</text>
</comment>
<dbReference type="AlphaFoldDB" id="A0ABD3N3G1"/>
<feature type="compositionally biased region" description="Polar residues" evidence="1">
    <location>
        <begin position="449"/>
        <end position="458"/>
    </location>
</feature>
<proteinExistence type="predicted"/>
<evidence type="ECO:0000313" key="4">
    <source>
        <dbReference type="Proteomes" id="UP001530400"/>
    </source>
</evidence>
<dbReference type="EMBL" id="JALLPJ020001306">
    <property type="protein sequence ID" value="KAL3770620.1"/>
    <property type="molecule type" value="Genomic_DNA"/>
</dbReference>
<protein>
    <submittedName>
        <fullName evidence="3">Uncharacterized protein</fullName>
    </submittedName>
</protein>
<evidence type="ECO:0000256" key="2">
    <source>
        <dbReference type="SAM" id="Phobius"/>
    </source>
</evidence>
<sequence length="527" mass="57436">MSIGRRLLAKSIAPSPLDGLSEPLVSKTDGEGSSDGDEENADRQSSSIGIIIGALLLGAAGIAASTMAMVSAAGMVAVYLAGALCVVNSVSVVKNEYEISKVKGYRDGINLLRREANRLGNKVGHLVSAINDLQHEAELMKTFEVQLSEISRKQGIAINEIVSLCKENEEILARQKENLKLIFLSDIAKAFISSDLLTAEMKLDMKNLPMLIMRLQIQLSSHGMQLDTQEFEAMVRENNEVGHIIKSCGEMLNPSERRVTSKVANLVTLDADHSKGSLEVARGGKANLCTKPALEHRNTVVRDVKKGLSMKGIQVDSDSSADSDYGEDTQLDFIRLTRKHRTPDQHGPSKRGDQEQAHVKGLSKFKATARVSRLQSGATSHETLDRRNPNPKIAQNKEVGERKGRLKSAAMMASAAMPKRRRSISEVADSISVGSSKSDGTRRSRQSETTRNSFTAESFPSPPFRKTKSSERGSNALRKSTTSTKSGASNPDLRSNRRPSSTPRSKSMMGSSSSSNRRRRKEREGSF</sequence>
<reference evidence="3 4" key="1">
    <citation type="submission" date="2024-10" db="EMBL/GenBank/DDBJ databases">
        <title>Updated reference genomes for cyclostephanoid diatoms.</title>
        <authorList>
            <person name="Roberts W.R."/>
            <person name="Alverson A.J."/>
        </authorList>
    </citation>
    <scope>NUCLEOTIDE SEQUENCE [LARGE SCALE GENOMIC DNA]</scope>
    <source>
        <strain evidence="3 4">AJA010-31</strain>
    </source>
</reference>
<keyword evidence="2" id="KW-1133">Transmembrane helix</keyword>
<feature type="region of interest" description="Disordered" evidence="1">
    <location>
        <begin position="364"/>
        <end position="527"/>
    </location>
</feature>
<feature type="compositionally biased region" description="Polar residues" evidence="1">
    <location>
        <begin position="477"/>
        <end position="493"/>
    </location>
</feature>
<feature type="compositionally biased region" description="Low complexity" evidence="1">
    <location>
        <begin position="498"/>
        <end position="515"/>
    </location>
</feature>
<feature type="transmembrane region" description="Helical" evidence="2">
    <location>
        <begin position="48"/>
        <end position="70"/>
    </location>
</feature>
<feature type="compositionally biased region" description="Low complexity" evidence="1">
    <location>
        <begin position="408"/>
        <end position="417"/>
    </location>
</feature>